<dbReference type="Proteomes" id="UP000179840">
    <property type="component" value="Unassembled WGS sequence"/>
</dbReference>
<sequence>MAVPSMHASRLAPQRHRAPDSAAGAGGKTGQDTLLLLLPVKRASDIIYGARYARRLQEWGIPVSVSLLHVTASPPHQADGMPRHSAGACHALDLATQQMMHEAGLYLCRSQLAFSTHIVAGELLFTILDTAELLGCHEIVLPALRHGPWQRRFAGALARKLARATRSATVLLADTDGMSGPPPA</sequence>
<gene>
    <name evidence="2" type="ORF">AKG95_04425</name>
</gene>
<dbReference type="AlphaFoldDB" id="A0A1S1UDI4"/>
<organism evidence="2 3">
    <name type="scientific">Janthinobacterium lividum</name>
    <dbReference type="NCBI Taxonomy" id="29581"/>
    <lineage>
        <taxon>Bacteria</taxon>
        <taxon>Pseudomonadati</taxon>
        <taxon>Pseudomonadota</taxon>
        <taxon>Betaproteobacteria</taxon>
        <taxon>Burkholderiales</taxon>
        <taxon>Oxalobacteraceae</taxon>
        <taxon>Janthinobacterium</taxon>
    </lineage>
</organism>
<reference evidence="2 3" key="1">
    <citation type="submission" date="2015-06" db="EMBL/GenBank/DDBJ databases">
        <title>Draft genome sequencing of a biphenyl-degrading bacterium, Janthinobacterium lividum MEG1.</title>
        <authorList>
            <person name="Shimodaira J."/>
            <person name="Hatta T."/>
        </authorList>
    </citation>
    <scope>NUCLEOTIDE SEQUENCE [LARGE SCALE GENOMIC DNA]</scope>
    <source>
        <strain evidence="2 3">MEG1</strain>
    </source>
</reference>
<evidence type="ECO:0000313" key="3">
    <source>
        <dbReference type="Proteomes" id="UP000179840"/>
    </source>
</evidence>
<comment type="caution">
    <text evidence="2">The sequence shown here is derived from an EMBL/GenBank/DDBJ whole genome shotgun (WGS) entry which is preliminary data.</text>
</comment>
<accession>A0A1S1UDI4</accession>
<dbReference type="SUPFAM" id="SSF52402">
    <property type="entry name" value="Adenine nucleotide alpha hydrolases-like"/>
    <property type="match status" value="1"/>
</dbReference>
<evidence type="ECO:0000256" key="1">
    <source>
        <dbReference type="SAM" id="MobiDB-lite"/>
    </source>
</evidence>
<dbReference type="Gene3D" id="3.40.50.12370">
    <property type="match status" value="1"/>
</dbReference>
<proteinExistence type="predicted"/>
<dbReference type="EMBL" id="LFKP01000003">
    <property type="protein sequence ID" value="OHV98482.1"/>
    <property type="molecule type" value="Genomic_DNA"/>
</dbReference>
<evidence type="ECO:0008006" key="4">
    <source>
        <dbReference type="Google" id="ProtNLM"/>
    </source>
</evidence>
<evidence type="ECO:0000313" key="2">
    <source>
        <dbReference type="EMBL" id="OHV98482.1"/>
    </source>
</evidence>
<feature type="region of interest" description="Disordered" evidence="1">
    <location>
        <begin position="1"/>
        <end position="27"/>
    </location>
</feature>
<dbReference type="RefSeq" id="WP_071075662.1">
    <property type="nucleotide sequence ID" value="NZ_LFKP01000003.1"/>
</dbReference>
<dbReference type="CDD" id="cd00293">
    <property type="entry name" value="USP-like"/>
    <property type="match status" value="1"/>
</dbReference>
<protein>
    <recommendedName>
        <fullName evidence="4">Universal stress protein</fullName>
    </recommendedName>
</protein>
<name>A0A1S1UDI4_9BURK</name>